<dbReference type="AlphaFoldDB" id="A0A9Q3GP81"/>
<name>A0A9Q3GP81_9BASI</name>
<protein>
    <submittedName>
        <fullName evidence="1">Uncharacterized protein</fullName>
    </submittedName>
</protein>
<dbReference type="OrthoDB" id="3057910at2759"/>
<proteinExistence type="predicted"/>
<accession>A0A9Q3GP81</accession>
<sequence length="159" mass="18322">MEDVGEDFSISSLHIFQGDMELPPFSFHAFLEKHWDEEEQPEEIITVLKVVSPAYHRYLDVLSKLKAEKLPPHCACDHHIELEGSLPPAGVISTIDQLMSQKHYWTIFQRMQRQFSSGPAHHQQEYLSFFKRSMVGFPCVSASTSFIRLLGRTGNLYLQ</sequence>
<dbReference type="EMBL" id="AVOT02003611">
    <property type="protein sequence ID" value="MBW0474027.1"/>
    <property type="molecule type" value="Genomic_DNA"/>
</dbReference>
<dbReference type="Proteomes" id="UP000765509">
    <property type="component" value="Unassembled WGS sequence"/>
</dbReference>
<gene>
    <name evidence="1" type="ORF">O181_013742</name>
</gene>
<evidence type="ECO:0000313" key="1">
    <source>
        <dbReference type="EMBL" id="MBW0474027.1"/>
    </source>
</evidence>
<reference evidence="1" key="1">
    <citation type="submission" date="2021-03" db="EMBL/GenBank/DDBJ databases">
        <title>Draft genome sequence of rust myrtle Austropuccinia psidii MF-1, a brazilian biotype.</title>
        <authorList>
            <person name="Quecine M.C."/>
            <person name="Pachon D.M.R."/>
            <person name="Bonatelli M.L."/>
            <person name="Correr F.H."/>
            <person name="Franceschini L.M."/>
            <person name="Leite T.F."/>
            <person name="Margarido G.R.A."/>
            <person name="Almeida C.A."/>
            <person name="Ferrarezi J.A."/>
            <person name="Labate C.A."/>
        </authorList>
    </citation>
    <scope>NUCLEOTIDE SEQUENCE</scope>
    <source>
        <strain evidence="1">MF-1</strain>
    </source>
</reference>
<comment type="caution">
    <text evidence="1">The sequence shown here is derived from an EMBL/GenBank/DDBJ whole genome shotgun (WGS) entry which is preliminary data.</text>
</comment>
<organism evidence="1 2">
    <name type="scientific">Austropuccinia psidii MF-1</name>
    <dbReference type="NCBI Taxonomy" id="1389203"/>
    <lineage>
        <taxon>Eukaryota</taxon>
        <taxon>Fungi</taxon>
        <taxon>Dikarya</taxon>
        <taxon>Basidiomycota</taxon>
        <taxon>Pucciniomycotina</taxon>
        <taxon>Pucciniomycetes</taxon>
        <taxon>Pucciniales</taxon>
        <taxon>Sphaerophragmiaceae</taxon>
        <taxon>Austropuccinia</taxon>
    </lineage>
</organism>
<evidence type="ECO:0000313" key="2">
    <source>
        <dbReference type="Proteomes" id="UP000765509"/>
    </source>
</evidence>
<keyword evidence="2" id="KW-1185">Reference proteome</keyword>